<dbReference type="InParanoid" id="A0A067PSH2"/>
<dbReference type="OrthoDB" id="2322499at2759"/>
<accession>A0A067PSH2</accession>
<feature type="domain" description="F-box" evidence="2">
    <location>
        <begin position="58"/>
        <end position="107"/>
    </location>
</feature>
<name>A0A067PSH2_9AGAM</name>
<evidence type="ECO:0000313" key="3">
    <source>
        <dbReference type="EMBL" id="KDQ56780.1"/>
    </source>
</evidence>
<evidence type="ECO:0000313" key="4">
    <source>
        <dbReference type="Proteomes" id="UP000027265"/>
    </source>
</evidence>
<dbReference type="HOGENOM" id="CLU_010790_5_0_1"/>
<dbReference type="Proteomes" id="UP000027265">
    <property type="component" value="Unassembled WGS sequence"/>
</dbReference>
<keyword evidence="4" id="KW-1185">Reference proteome</keyword>
<dbReference type="EMBL" id="KL197721">
    <property type="protein sequence ID" value="KDQ56780.1"/>
    <property type="molecule type" value="Genomic_DNA"/>
</dbReference>
<evidence type="ECO:0000256" key="1">
    <source>
        <dbReference type="SAM" id="MobiDB-lite"/>
    </source>
</evidence>
<sequence>MSSGAAAHLLDEFWDDVADDSDDFWNIEEDGGSSEEEPDHSDTQALVPRKQRRLEELASPLLSTPLDVFYEICSYLHPKDLLALSRVSKPMRGVLMSRNSVSAWKSARQRISGFPECPSLTSEPEWAYLIFGTTCQSCWKYRVRKVEFALRRRVCEACVDQHLVNADEFAKRFPNADVLVTIMIPHVIVSSHKPSHSRNIGSRAYWDTDIENMMRRFEKFEVDIYEGRSDRVAFDKFKLEKVTQVAKYLQTSGHYWEWYSENVKLWYQEETESLMRRLLALGWRDDEVGREDLLYVAHDFHIKKDLTPQQVIRVIFASEPRLDNEKLCKDAMSHLPEMISQWKVKRESELLAQLPKGSLSSPSDLGLATSVFVCASKECLGSSPSLSRRLLISHFLPSNVKHLESHASPRWIMLSSDARDSLLSKEGMDPAWNSPHWVCAHCTNNPGVHVFKSSDRPTAIDHIRTRYLDLLSLPSPSDETHGVPSHNVDSPNEDIDFFWDPSAVKPDDRHAIHAPFEGQFDIAANTNETIMQYQCALCTNQKLRKFLLPGVREHLRMKHGIPSAVEGSDFLPI</sequence>
<dbReference type="STRING" id="933084.A0A067PSH2"/>
<dbReference type="SUPFAM" id="SSF81383">
    <property type="entry name" value="F-box domain"/>
    <property type="match status" value="1"/>
</dbReference>
<reference evidence="4" key="1">
    <citation type="journal article" date="2014" name="Proc. Natl. Acad. Sci. U.S.A.">
        <title>Extensive sampling of basidiomycete genomes demonstrates inadequacy of the white-rot/brown-rot paradigm for wood decay fungi.</title>
        <authorList>
            <person name="Riley R."/>
            <person name="Salamov A.A."/>
            <person name="Brown D.W."/>
            <person name="Nagy L.G."/>
            <person name="Floudas D."/>
            <person name="Held B.W."/>
            <person name="Levasseur A."/>
            <person name="Lombard V."/>
            <person name="Morin E."/>
            <person name="Otillar R."/>
            <person name="Lindquist E.A."/>
            <person name="Sun H."/>
            <person name="LaButti K.M."/>
            <person name="Schmutz J."/>
            <person name="Jabbour D."/>
            <person name="Luo H."/>
            <person name="Baker S.E."/>
            <person name="Pisabarro A.G."/>
            <person name="Walton J.D."/>
            <person name="Blanchette R.A."/>
            <person name="Henrissat B."/>
            <person name="Martin F."/>
            <person name="Cullen D."/>
            <person name="Hibbett D.S."/>
            <person name="Grigoriev I.V."/>
        </authorList>
    </citation>
    <scope>NUCLEOTIDE SEQUENCE [LARGE SCALE GENOMIC DNA]</scope>
    <source>
        <strain evidence="4">MUCL 33604</strain>
    </source>
</reference>
<proteinExistence type="predicted"/>
<dbReference type="PROSITE" id="PS50181">
    <property type="entry name" value="FBOX"/>
    <property type="match status" value="1"/>
</dbReference>
<gene>
    <name evidence="3" type="ORF">JAAARDRAFT_194740</name>
</gene>
<organism evidence="3 4">
    <name type="scientific">Jaapia argillacea MUCL 33604</name>
    <dbReference type="NCBI Taxonomy" id="933084"/>
    <lineage>
        <taxon>Eukaryota</taxon>
        <taxon>Fungi</taxon>
        <taxon>Dikarya</taxon>
        <taxon>Basidiomycota</taxon>
        <taxon>Agaricomycotina</taxon>
        <taxon>Agaricomycetes</taxon>
        <taxon>Agaricomycetidae</taxon>
        <taxon>Jaapiales</taxon>
        <taxon>Jaapiaceae</taxon>
        <taxon>Jaapia</taxon>
    </lineage>
</organism>
<feature type="compositionally biased region" description="Acidic residues" evidence="1">
    <location>
        <begin position="22"/>
        <end position="39"/>
    </location>
</feature>
<protein>
    <recommendedName>
        <fullName evidence="2">F-box domain-containing protein</fullName>
    </recommendedName>
</protein>
<dbReference type="Pfam" id="PF00646">
    <property type="entry name" value="F-box"/>
    <property type="match status" value="1"/>
</dbReference>
<evidence type="ECO:0000259" key="2">
    <source>
        <dbReference type="PROSITE" id="PS50181"/>
    </source>
</evidence>
<dbReference type="InterPro" id="IPR001810">
    <property type="entry name" value="F-box_dom"/>
</dbReference>
<dbReference type="AlphaFoldDB" id="A0A067PSH2"/>
<dbReference type="CDD" id="cd09917">
    <property type="entry name" value="F-box_SF"/>
    <property type="match status" value="1"/>
</dbReference>
<feature type="region of interest" description="Disordered" evidence="1">
    <location>
        <begin position="22"/>
        <end position="44"/>
    </location>
</feature>
<dbReference type="InterPro" id="IPR036047">
    <property type="entry name" value="F-box-like_dom_sf"/>
</dbReference>